<dbReference type="PROSITE" id="PS00024">
    <property type="entry name" value="HEMOPEXIN"/>
    <property type="match status" value="1"/>
</dbReference>
<comment type="similarity">
    <text evidence="1">Belongs to the peptidase M10A family.</text>
</comment>
<evidence type="ECO:0000256" key="14">
    <source>
        <dbReference type="PIRSR" id="PIRSR621190-2"/>
    </source>
</evidence>
<keyword evidence="2" id="KW-0645">Protease</keyword>
<dbReference type="PRINTS" id="PR00138">
    <property type="entry name" value="MATRIXIN"/>
</dbReference>
<feature type="domain" description="Peptidase metallopeptidase" evidence="18">
    <location>
        <begin position="168"/>
        <end position="335"/>
    </location>
</feature>
<feature type="signal peptide" evidence="17">
    <location>
        <begin position="1"/>
        <end position="23"/>
    </location>
</feature>
<feature type="binding site" evidence="14">
    <location>
        <position position="249"/>
    </location>
    <ligand>
        <name>Zn(2+)</name>
        <dbReference type="ChEBI" id="CHEBI:29105"/>
        <label>1</label>
    </ligand>
</feature>
<evidence type="ECO:0000259" key="18">
    <source>
        <dbReference type="SMART" id="SM00235"/>
    </source>
</evidence>
<evidence type="ECO:0000313" key="20">
    <source>
        <dbReference type="Proteomes" id="UP000054324"/>
    </source>
</evidence>
<evidence type="ECO:0000256" key="11">
    <source>
        <dbReference type="ARBA" id="ARBA00023157"/>
    </source>
</evidence>
<evidence type="ECO:0000256" key="2">
    <source>
        <dbReference type="ARBA" id="ARBA00022670"/>
    </source>
</evidence>
<keyword evidence="6" id="KW-0378">Hydrolase</keyword>
<dbReference type="Pfam" id="PF00045">
    <property type="entry name" value="Hemopexin"/>
    <property type="match status" value="2"/>
</dbReference>
<dbReference type="GO" id="GO:0030574">
    <property type="term" value="P:collagen catabolic process"/>
    <property type="evidence" value="ECO:0007669"/>
    <property type="project" value="TreeGrafter"/>
</dbReference>
<feature type="binding site" evidence="14">
    <location>
        <position position="378"/>
    </location>
    <ligand>
        <name>Ca(2+)</name>
        <dbReference type="ChEBI" id="CHEBI:29108"/>
        <label>5</label>
    </ligand>
</feature>
<evidence type="ECO:0000256" key="10">
    <source>
        <dbReference type="ARBA" id="ARBA00023145"/>
    </source>
</evidence>
<evidence type="ECO:0000256" key="4">
    <source>
        <dbReference type="ARBA" id="ARBA00022729"/>
    </source>
</evidence>
<evidence type="ECO:0000256" key="9">
    <source>
        <dbReference type="ARBA" id="ARBA00023049"/>
    </source>
</evidence>
<dbReference type="GO" id="GO:0008270">
    <property type="term" value="F:zinc ion binding"/>
    <property type="evidence" value="ECO:0007669"/>
    <property type="project" value="InterPro"/>
</dbReference>
<dbReference type="SUPFAM" id="SSF50923">
    <property type="entry name" value="Hemopexin-like domain"/>
    <property type="match status" value="1"/>
</dbReference>
<keyword evidence="7 13" id="KW-0862">Zinc</keyword>
<dbReference type="InterPro" id="IPR000585">
    <property type="entry name" value="Hemopexin-like_dom"/>
</dbReference>
<feature type="binding site" evidence="14">
    <location>
        <position position="234"/>
    </location>
    <ligand>
        <name>Zn(2+)</name>
        <dbReference type="ChEBI" id="CHEBI:29105"/>
        <label>1</label>
    </ligand>
</feature>
<dbReference type="Gene3D" id="3.40.390.10">
    <property type="entry name" value="Collagenase (Catalytic Domain)"/>
    <property type="match status" value="1"/>
</dbReference>
<keyword evidence="8 14" id="KW-0106">Calcium</keyword>
<protein>
    <recommendedName>
        <fullName evidence="18">Peptidase metallopeptidase domain-containing protein</fullName>
    </recommendedName>
</protein>
<dbReference type="PANTHER" id="PTHR10201:SF291">
    <property type="entry name" value="MATRIX METALLOPROTEINASE 1, ISOFORM C-RELATED"/>
    <property type="match status" value="1"/>
</dbReference>
<keyword evidence="4 17" id="KW-0732">Signal</keyword>
<dbReference type="InterPro" id="IPR033739">
    <property type="entry name" value="M10A_MMP"/>
</dbReference>
<accession>A0A074ZTK8</accession>
<feature type="binding site" evidence="14">
    <location>
        <position position="308"/>
    </location>
    <ligand>
        <name>Zn(2+)</name>
        <dbReference type="ChEBI" id="CHEBI:29105"/>
        <label>2</label>
        <note>catalytic</note>
    </ligand>
</feature>
<dbReference type="KEGG" id="ovi:T265_06075"/>
<comment type="cofactor">
    <cofactor evidence="14">
        <name>Ca(2+)</name>
        <dbReference type="ChEBI" id="CHEBI:29108"/>
    </cofactor>
    <text evidence="14">Can bind about 5 Ca(2+) ions per subunit.</text>
</comment>
<keyword evidence="11" id="KW-1015">Disulfide bond</keyword>
<dbReference type="GO" id="GO:0004222">
    <property type="term" value="F:metalloendopeptidase activity"/>
    <property type="evidence" value="ECO:0007669"/>
    <property type="project" value="InterPro"/>
</dbReference>
<dbReference type="Gene3D" id="2.110.10.10">
    <property type="entry name" value="Hemopexin-like domain"/>
    <property type="match status" value="1"/>
</dbReference>
<dbReference type="GO" id="GO:0006508">
    <property type="term" value="P:proteolysis"/>
    <property type="evidence" value="ECO:0007669"/>
    <property type="project" value="UniProtKB-KW"/>
</dbReference>
<keyword evidence="3 13" id="KW-0479">Metal-binding</keyword>
<dbReference type="Pfam" id="PF01471">
    <property type="entry name" value="PG_binding_1"/>
    <property type="match status" value="1"/>
</dbReference>
<evidence type="ECO:0000256" key="16">
    <source>
        <dbReference type="SAM" id="MobiDB-lite"/>
    </source>
</evidence>
<dbReference type="OrthoDB" id="406838at2759"/>
<keyword evidence="9" id="KW-0482">Metalloprotease</keyword>
<dbReference type="Proteomes" id="UP000054324">
    <property type="component" value="Unassembled WGS sequence"/>
</dbReference>
<feature type="binding site" evidence="14">
    <location>
        <position position="241"/>
    </location>
    <ligand>
        <name>Ca(2+)</name>
        <dbReference type="ChEBI" id="CHEBI:29108"/>
        <label>3</label>
    </ligand>
</feature>
<gene>
    <name evidence="19" type="ORF">T265_06075</name>
</gene>
<feature type="binding site" evidence="14">
    <location>
        <position position="268"/>
    </location>
    <ligand>
        <name>Ca(2+)</name>
        <dbReference type="ChEBI" id="CHEBI:29108"/>
        <label>3</label>
    </ligand>
</feature>
<feature type="binding site" evidence="14">
    <location>
        <position position="242"/>
    </location>
    <ligand>
        <name>Ca(2+)</name>
        <dbReference type="ChEBI" id="CHEBI:29108"/>
        <label>3</label>
    </ligand>
</feature>
<comment type="cofactor">
    <cofactor evidence="14">
        <name>Zn(2+)</name>
        <dbReference type="ChEBI" id="CHEBI:29105"/>
    </cofactor>
    <text evidence="14">Binds 2 Zn(2+) ions per subunit.</text>
</comment>
<dbReference type="RefSeq" id="XP_009169517.1">
    <property type="nucleotide sequence ID" value="XM_009171253.1"/>
</dbReference>
<evidence type="ECO:0000256" key="15">
    <source>
        <dbReference type="PROSITE-ProRule" id="PRU01011"/>
    </source>
</evidence>
<dbReference type="STRING" id="6198.A0A074ZTK8"/>
<evidence type="ECO:0000313" key="19">
    <source>
        <dbReference type="EMBL" id="KER26710.1"/>
    </source>
</evidence>
<dbReference type="InterPro" id="IPR001818">
    <property type="entry name" value="Pept_M10_metallopeptidase"/>
</dbReference>
<dbReference type="InterPro" id="IPR006026">
    <property type="entry name" value="Peptidase_Metallo"/>
</dbReference>
<feature type="binding site" evidence="14">
    <location>
        <position position="224"/>
    </location>
    <ligand>
        <name>Ca(2+)</name>
        <dbReference type="ChEBI" id="CHEBI:29108"/>
        <label>2</label>
    </ligand>
</feature>
<feature type="binding site" evidence="14">
    <location>
        <position position="266"/>
    </location>
    <ligand>
        <name>Zn(2+)</name>
        <dbReference type="ChEBI" id="CHEBI:29105"/>
        <label>1</label>
    </ligand>
</feature>
<dbReference type="SMART" id="SM00235">
    <property type="entry name" value="ZnMc"/>
    <property type="match status" value="1"/>
</dbReference>
<organism evidence="19 20">
    <name type="scientific">Opisthorchis viverrini</name>
    <name type="common">Southeast Asian liver fluke</name>
    <dbReference type="NCBI Taxonomy" id="6198"/>
    <lineage>
        <taxon>Eukaryota</taxon>
        <taxon>Metazoa</taxon>
        <taxon>Spiralia</taxon>
        <taxon>Lophotrochozoa</taxon>
        <taxon>Platyhelminthes</taxon>
        <taxon>Trematoda</taxon>
        <taxon>Digenea</taxon>
        <taxon>Opisthorchiida</taxon>
        <taxon>Opisthorchiata</taxon>
        <taxon>Opisthorchiidae</taxon>
        <taxon>Opisthorchis</taxon>
    </lineage>
</organism>
<feature type="binding site" evidence="14">
    <location>
        <position position="271"/>
    </location>
    <ligand>
        <name>Ca(2+)</name>
        <dbReference type="ChEBI" id="CHEBI:29108"/>
        <label>1</label>
    </ligand>
</feature>
<evidence type="ECO:0000256" key="7">
    <source>
        <dbReference type="ARBA" id="ARBA00022833"/>
    </source>
</evidence>
<feature type="binding site" evidence="14">
    <location>
        <position position="269"/>
    </location>
    <ligand>
        <name>Ca(2+)</name>
        <dbReference type="ChEBI" id="CHEBI:29108"/>
        <label>1</label>
    </ligand>
</feature>
<feature type="binding site" evidence="13">
    <location>
        <position position="290"/>
    </location>
    <ligand>
        <name>Zn(2+)</name>
        <dbReference type="ChEBI" id="CHEBI:29105"/>
        <label>2</label>
        <note>catalytic</note>
    </ligand>
</feature>
<feature type="active site" evidence="12">
    <location>
        <position position="291"/>
    </location>
</feature>
<dbReference type="InterPro" id="IPR021190">
    <property type="entry name" value="Pept_M10A"/>
</dbReference>
<evidence type="ECO:0000256" key="5">
    <source>
        <dbReference type="ARBA" id="ARBA00022737"/>
    </source>
</evidence>
<dbReference type="SMART" id="SM00120">
    <property type="entry name" value="HX"/>
    <property type="match status" value="4"/>
</dbReference>
<sequence>MHACSLATVWIFTLVFQTVSVQAVPSFQKVDHNAPRTLSLKESMYLLDRYGYVNPGGSPQTGNKDPKNPAVIDVHVDDSALTMPPPEYTLAVRRFQRQYSLPVTGQMDEATSRLLTAPRCGNPDDVKDAVQGEVEESQTSSRVFTVSGGLRSVGRVLRRIKRYLIGDEKMKWAKKKLTWQIRSYPSRYLSRARTYGVFQHTFNLWSKVIDLDFVEEKDYYKEADIVIQFGAGKHGDSIPFDGEGGVLAHAFYPTPNNVYSFAGDAHFDDDETWNDGPHNEYRNLVSVAAHELGHSMGLGHSTVPTAIMYPYYIGTWDRVKLDEDDIVGMQQIYGAAKPGKFIPPEPELPDVPPPPPLTPPTTEKRKLVDFCNTSIDVIIKIRNLELYIFKGPLQWRVTWSKTVSTWVSYEFRDGPTSITYYWPALPKYVDYIDAGVEREDAAIYMFRGRRFWLLADNVRRKTDFPLHGLPLTQLGLPETVTKIDTAFQWDVNKKIYLFAGRYYWKLDEKAGQFGQVYGGPDYPRLIEDTWEGVPVPVDAAFTGLNGETIFFSGTQHYVFDNIRMRIRPGYPKPSRYPKPSNLAILGCTLND</sequence>
<evidence type="ECO:0000256" key="3">
    <source>
        <dbReference type="ARBA" id="ARBA00022723"/>
    </source>
</evidence>
<dbReference type="PROSITE" id="PS51642">
    <property type="entry name" value="HEMOPEXIN_2"/>
    <property type="match status" value="2"/>
</dbReference>
<feature type="compositionally biased region" description="Pro residues" evidence="16">
    <location>
        <begin position="344"/>
        <end position="359"/>
    </location>
</feature>
<evidence type="ECO:0000256" key="12">
    <source>
        <dbReference type="PIRSR" id="PIRSR001191-1"/>
    </source>
</evidence>
<feature type="binding site" evidence="14">
    <location>
        <position position="256"/>
    </location>
    <ligand>
        <name>Ca(2+)</name>
        <dbReference type="ChEBI" id="CHEBI:29108"/>
        <label>2</label>
    </ligand>
</feature>
<dbReference type="GO" id="GO:0030198">
    <property type="term" value="P:extracellular matrix organization"/>
    <property type="evidence" value="ECO:0007669"/>
    <property type="project" value="TreeGrafter"/>
</dbReference>
<dbReference type="GO" id="GO:0031012">
    <property type="term" value="C:extracellular matrix"/>
    <property type="evidence" value="ECO:0007669"/>
    <property type="project" value="InterPro"/>
</dbReference>
<dbReference type="InterPro" id="IPR036375">
    <property type="entry name" value="Hemopexin-like_dom_sf"/>
</dbReference>
<feature type="repeat" description="Hemopexin" evidence="15">
    <location>
        <begin position="480"/>
        <end position="533"/>
    </location>
</feature>
<keyword evidence="5" id="KW-0677">Repeat</keyword>
<feature type="binding site" evidence="14">
    <location>
        <position position="430"/>
    </location>
    <ligand>
        <name>Ca(2+)</name>
        <dbReference type="ChEBI" id="CHEBI:29108"/>
        <label>4</label>
    </ligand>
</feature>
<keyword evidence="10" id="KW-0865">Zymogen</keyword>
<dbReference type="InterPro" id="IPR002477">
    <property type="entry name" value="Peptidoglycan-bd-like"/>
</dbReference>
<dbReference type="InterPro" id="IPR018486">
    <property type="entry name" value="Hemopexin_CS"/>
</dbReference>
<feature type="binding site" evidence="14">
    <location>
        <position position="376"/>
    </location>
    <ligand>
        <name>Ca(2+)</name>
        <dbReference type="ChEBI" id="CHEBI:29108"/>
        <label>4</label>
    </ligand>
</feature>
<dbReference type="PANTHER" id="PTHR10201">
    <property type="entry name" value="MATRIX METALLOPROTEINASE"/>
    <property type="match status" value="1"/>
</dbReference>
<feature type="region of interest" description="Disordered" evidence="16">
    <location>
        <begin position="344"/>
        <end position="363"/>
    </location>
</feature>
<dbReference type="InterPro" id="IPR024079">
    <property type="entry name" value="MetalloPept_cat_dom_sf"/>
</dbReference>
<evidence type="ECO:0000256" key="17">
    <source>
        <dbReference type="SAM" id="SignalP"/>
    </source>
</evidence>
<dbReference type="PIRSF" id="PIRSF001191">
    <property type="entry name" value="Peptidase_M10A_matrix"/>
    <property type="match status" value="1"/>
</dbReference>
<feature type="binding site" evidence="14">
    <location>
        <position position="264"/>
    </location>
    <ligand>
        <name>Ca(2+)</name>
        <dbReference type="ChEBI" id="CHEBI:29108"/>
        <label>2</label>
    </ligand>
</feature>
<name>A0A074ZTK8_OPIVI</name>
<dbReference type="EMBL" id="KL596740">
    <property type="protein sequence ID" value="KER26710.1"/>
    <property type="molecule type" value="Genomic_DNA"/>
</dbReference>
<feature type="binding site" evidence="14">
    <location>
        <position position="236"/>
    </location>
    <ligand>
        <name>Zn(2+)</name>
        <dbReference type="ChEBI" id="CHEBI:29105"/>
        <label>1</label>
    </ligand>
</feature>
<feature type="binding site" evidence="14">
    <location>
        <position position="271"/>
    </location>
    <ligand>
        <name>Ca(2+)</name>
        <dbReference type="ChEBI" id="CHEBI:29108"/>
        <label>3</label>
    </ligand>
</feature>
<dbReference type="InterPro" id="IPR018487">
    <property type="entry name" value="Hemopexin-like_repeat"/>
</dbReference>
<reference evidence="19 20" key="1">
    <citation type="submission" date="2013-11" db="EMBL/GenBank/DDBJ databases">
        <title>Opisthorchis viverrini - life in the bile duct.</title>
        <authorList>
            <person name="Young N.D."/>
            <person name="Nagarajan N."/>
            <person name="Lin S.J."/>
            <person name="Korhonen P.K."/>
            <person name="Jex A.R."/>
            <person name="Hall R.S."/>
            <person name="Safavi-Hemami H."/>
            <person name="Kaewkong W."/>
            <person name="Bertrand D."/>
            <person name="Gao S."/>
            <person name="Seet Q."/>
            <person name="Wongkham S."/>
            <person name="Teh B.T."/>
            <person name="Wongkham C."/>
            <person name="Intapan P.M."/>
            <person name="Maleewong W."/>
            <person name="Yang X."/>
            <person name="Hu M."/>
            <person name="Wang Z."/>
            <person name="Hofmann A."/>
            <person name="Sternberg P.W."/>
            <person name="Tan P."/>
            <person name="Wang J."/>
            <person name="Gasser R.B."/>
        </authorList>
    </citation>
    <scope>NUCLEOTIDE SEQUENCE [LARGE SCALE GENOMIC DNA]</scope>
</reference>
<dbReference type="CTD" id="20320257"/>
<proteinExistence type="inferred from homology"/>
<feature type="chain" id="PRO_5001704282" description="Peptidase metallopeptidase domain-containing protein" evidence="17">
    <location>
        <begin position="24"/>
        <end position="591"/>
    </location>
</feature>
<dbReference type="InterPro" id="IPR036365">
    <property type="entry name" value="PGBD-like_sf"/>
</dbReference>
<evidence type="ECO:0000256" key="13">
    <source>
        <dbReference type="PIRSR" id="PIRSR001191-2"/>
    </source>
</evidence>
<feature type="binding site" evidence="13">
    <location>
        <position position="300"/>
    </location>
    <ligand>
        <name>Zn(2+)</name>
        <dbReference type="ChEBI" id="CHEBI:29105"/>
        <label>2</label>
        <note>catalytic</note>
    </ligand>
</feature>
<dbReference type="CDD" id="cd04278">
    <property type="entry name" value="ZnMc_MMP"/>
    <property type="match status" value="1"/>
</dbReference>
<dbReference type="AlphaFoldDB" id="A0A074ZTK8"/>
<dbReference type="GeneID" id="20320257"/>
<feature type="binding site" evidence="13">
    <location>
        <position position="294"/>
    </location>
    <ligand>
        <name>Zn(2+)</name>
        <dbReference type="ChEBI" id="CHEBI:29105"/>
        <label>2</label>
        <note>catalytic</note>
    </ligand>
</feature>
<dbReference type="SUPFAM" id="SSF47090">
    <property type="entry name" value="PGBD-like"/>
    <property type="match status" value="1"/>
</dbReference>
<evidence type="ECO:0000256" key="6">
    <source>
        <dbReference type="ARBA" id="ARBA00022801"/>
    </source>
</evidence>
<dbReference type="CDD" id="cd00094">
    <property type="entry name" value="HX"/>
    <property type="match status" value="1"/>
</dbReference>
<dbReference type="SUPFAM" id="SSF55486">
    <property type="entry name" value="Metalloproteases ('zincins'), catalytic domain"/>
    <property type="match status" value="1"/>
</dbReference>
<evidence type="ECO:0000256" key="8">
    <source>
        <dbReference type="ARBA" id="ARBA00022837"/>
    </source>
</evidence>
<dbReference type="Pfam" id="PF00413">
    <property type="entry name" value="Peptidase_M10"/>
    <property type="match status" value="1"/>
</dbReference>
<feature type="binding site" evidence="14">
    <location>
        <position position="486"/>
    </location>
    <ligand>
        <name>Ca(2+)</name>
        <dbReference type="ChEBI" id="CHEBI:29108"/>
        <label>5</label>
    </ligand>
</feature>
<evidence type="ECO:0000256" key="1">
    <source>
        <dbReference type="ARBA" id="ARBA00010370"/>
    </source>
</evidence>
<feature type="repeat" description="Hemopexin" evidence="15">
    <location>
        <begin position="534"/>
        <end position="581"/>
    </location>
</feature>
<keyword evidence="20" id="KW-1185">Reference proteome</keyword>
<feature type="binding site" evidence="14">
    <location>
        <position position="538"/>
    </location>
    <ligand>
        <name>Ca(2+)</name>
        <dbReference type="ChEBI" id="CHEBI:29108"/>
        <label>4</label>
    </ligand>
</feature>